<organism evidence="6 7">
    <name type="scientific">Aquimarina algiphila</name>
    <dbReference type="NCBI Taxonomy" id="2047982"/>
    <lineage>
        <taxon>Bacteria</taxon>
        <taxon>Pseudomonadati</taxon>
        <taxon>Bacteroidota</taxon>
        <taxon>Flavobacteriia</taxon>
        <taxon>Flavobacteriales</taxon>
        <taxon>Flavobacteriaceae</taxon>
        <taxon>Aquimarina</taxon>
    </lineage>
</organism>
<dbReference type="OrthoDB" id="1164909at2"/>
<feature type="chain" id="PRO_5022237614" evidence="4">
    <location>
        <begin position="23"/>
        <end position="1050"/>
    </location>
</feature>
<dbReference type="InterPro" id="IPR036116">
    <property type="entry name" value="FN3_sf"/>
</dbReference>
<dbReference type="SMART" id="SM00060">
    <property type="entry name" value="FN3"/>
    <property type="match status" value="1"/>
</dbReference>
<dbReference type="PANTHER" id="PTHR40088:SF2">
    <property type="entry name" value="SECRETED SUGAR HYDROLASE"/>
    <property type="match status" value="1"/>
</dbReference>
<dbReference type="SUPFAM" id="SSF49265">
    <property type="entry name" value="Fibronectin type III"/>
    <property type="match status" value="1"/>
</dbReference>
<evidence type="ECO:0000256" key="1">
    <source>
        <dbReference type="ARBA" id="ARBA00004613"/>
    </source>
</evidence>
<evidence type="ECO:0000256" key="2">
    <source>
        <dbReference type="ARBA" id="ARBA00022525"/>
    </source>
</evidence>
<dbReference type="PANTHER" id="PTHR40088">
    <property type="entry name" value="PECTATE LYASE (EUROFUNG)"/>
    <property type="match status" value="1"/>
</dbReference>
<dbReference type="Pfam" id="PF00041">
    <property type="entry name" value="fn3"/>
    <property type="match status" value="1"/>
</dbReference>
<protein>
    <submittedName>
        <fullName evidence="6">T9SS type A sorting domain-containing protein</fullName>
    </submittedName>
</protein>
<dbReference type="InterPro" id="IPR012334">
    <property type="entry name" value="Pectin_lyas_fold"/>
</dbReference>
<dbReference type="GO" id="GO:0005576">
    <property type="term" value="C:extracellular region"/>
    <property type="evidence" value="ECO:0007669"/>
    <property type="project" value="UniProtKB-SubCell"/>
</dbReference>
<dbReference type="EMBL" id="VLNR01000042">
    <property type="protein sequence ID" value="TSE06704.1"/>
    <property type="molecule type" value="Genomic_DNA"/>
</dbReference>
<evidence type="ECO:0000259" key="5">
    <source>
        <dbReference type="PROSITE" id="PS50853"/>
    </source>
</evidence>
<dbReference type="InterPro" id="IPR013783">
    <property type="entry name" value="Ig-like_fold"/>
</dbReference>
<keyword evidence="2" id="KW-0964">Secreted</keyword>
<dbReference type="InterPro" id="IPR052052">
    <property type="entry name" value="Polysaccharide_Lyase_9"/>
</dbReference>
<dbReference type="InterPro" id="IPR026444">
    <property type="entry name" value="Secre_tail"/>
</dbReference>
<dbReference type="InterPro" id="IPR011050">
    <property type="entry name" value="Pectin_lyase_fold/virulence"/>
</dbReference>
<evidence type="ECO:0000256" key="3">
    <source>
        <dbReference type="ARBA" id="ARBA00022729"/>
    </source>
</evidence>
<proteinExistence type="predicted"/>
<sequence>MKQQKSFSLLFLMFLLTGILSAQNIYVSKSGSNNNDGTSENNALLTIQAAVDKANPGNTILVSQGSYNEKVIFKGNEDSGNAGNYVTLKAISNDVVISGAGLAVSGRQGLVTIQNARYIKIIGFDIKDFQTSNNNQSPVGIYVVGTNSNIEIAENKVHNIKHNSQCSGCAVGAHGIGVFGTTEGGIKNIELHDNEVYDNILQSSEAFVINGNISGFIVKDNYVHDNNNIGFDFIGYEGECGSCPEANDRVRNGLVVGNIAENNSSTNNPWYSGEASAGGFYVDGGTHIIFDRNISTGNDLGFEFASEQQGKKTENIIMSNNLVYKNTQLGVAMGGFNATSTGSAENIAIINNTFYKNDAGWGAEITFQYKVKNTKIANNIIVGSTNVGNNYEGLNNGGNADIEFNKNLWWGNTTSGQNNLPGTTVVSDPRFTNISAIDFTVLSNSPAINAGSTTGSISNWPDPFWEDFYPNGIIPLSGENDLNDNNRIKNTIDLGAYEFALVLVTPPTAPSNLSTSLSGSNNISLIWNDNADNETEYRIERSQDNSNNFEQIDVVMENISTYQDTNLALGTTYYYRIRGYNTAGASVYSNISQVTIPSGNTPLPTPWNNADIGNPVINGNASYSNGAFTIDAGGADIWNNSDEFHFIYQPLKGDGEIIAQTNSIGTTNPWAKGGVMIRETLNSTSKHAMLVASSAEGIAFQRRNVDRGGTTHTGINGAVPVWLKLVRANTTLTAYQSEDGTNWIKIGEDEITMNNDVYIGLALTSHNEAEVCTATFANVLVTNTDISNPIEIIIDGNSSDWANVTAISTQGNGGLTSLKAYDDNDYIYLLAKGTTNTNYIFFLNTDNNTSTGYQNGLWSPEGSDYSIENGELFKYNGSGNNWSWNSQGTSAITAVKTSNSIELKITKSLISNLANSIGIGLDIETSSWNTVATIPTSGVPLAYYTLRSASGNRNAGNIHKTTIVKGSHPNPFTNKMTIDVQTDNPTKVSISIFNIQGEKLKKLKGIPTSSNTYSYNWNGNNKKGVSLPAGIYIAKVIVGKELTTIKIIKN</sequence>
<dbReference type="GO" id="GO:0016837">
    <property type="term" value="F:carbon-oxygen lyase activity, acting on polysaccharides"/>
    <property type="evidence" value="ECO:0007669"/>
    <property type="project" value="TreeGrafter"/>
</dbReference>
<dbReference type="RefSeq" id="WP_143917490.1">
    <property type="nucleotide sequence ID" value="NZ_CANMIK010000048.1"/>
</dbReference>
<comment type="subcellular location">
    <subcellularLocation>
        <location evidence="1">Secreted</location>
    </subcellularLocation>
</comment>
<dbReference type="SUPFAM" id="SSF51126">
    <property type="entry name" value="Pectin lyase-like"/>
    <property type="match status" value="1"/>
</dbReference>
<dbReference type="CDD" id="cd00063">
    <property type="entry name" value="FN3"/>
    <property type="match status" value="1"/>
</dbReference>
<comment type="caution">
    <text evidence="6">The sequence shown here is derived from an EMBL/GenBank/DDBJ whole genome shotgun (WGS) entry which is preliminary data.</text>
</comment>
<dbReference type="InterPro" id="IPR006626">
    <property type="entry name" value="PbH1"/>
</dbReference>
<dbReference type="SMART" id="SM00710">
    <property type="entry name" value="PbH1"/>
    <property type="match status" value="11"/>
</dbReference>
<feature type="domain" description="Fibronectin type-III" evidence="5">
    <location>
        <begin position="509"/>
        <end position="599"/>
    </location>
</feature>
<dbReference type="Gene3D" id="2.60.40.4070">
    <property type="match status" value="1"/>
</dbReference>
<dbReference type="Gene3D" id="2.160.20.10">
    <property type="entry name" value="Single-stranded right-handed beta-helix, Pectin lyase-like"/>
    <property type="match status" value="1"/>
</dbReference>
<evidence type="ECO:0000313" key="7">
    <source>
        <dbReference type="Proteomes" id="UP000318833"/>
    </source>
</evidence>
<dbReference type="Gene3D" id="2.60.40.10">
    <property type="entry name" value="Immunoglobulins"/>
    <property type="match status" value="1"/>
</dbReference>
<dbReference type="AlphaFoldDB" id="A0A554VGZ0"/>
<dbReference type="SUPFAM" id="SSF49344">
    <property type="entry name" value="CBD9-like"/>
    <property type="match status" value="1"/>
</dbReference>
<evidence type="ECO:0000256" key="4">
    <source>
        <dbReference type="SAM" id="SignalP"/>
    </source>
</evidence>
<dbReference type="NCBIfam" id="TIGR04183">
    <property type="entry name" value="Por_Secre_tail"/>
    <property type="match status" value="1"/>
</dbReference>
<evidence type="ECO:0000313" key="6">
    <source>
        <dbReference type="EMBL" id="TSE06704.1"/>
    </source>
</evidence>
<keyword evidence="3 4" id="KW-0732">Signal</keyword>
<reference evidence="6 7" key="1">
    <citation type="submission" date="2019-07" db="EMBL/GenBank/DDBJ databases">
        <title>The draft genome sequence of Aquimarina algiphila M91.</title>
        <authorList>
            <person name="Meng X."/>
        </authorList>
    </citation>
    <scope>NUCLEOTIDE SEQUENCE [LARGE SCALE GENOMIC DNA]</scope>
    <source>
        <strain evidence="6 7">M91</strain>
    </source>
</reference>
<keyword evidence="7" id="KW-1185">Reference proteome</keyword>
<dbReference type="Gene3D" id="2.60.120.200">
    <property type="match status" value="1"/>
</dbReference>
<dbReference type="PROSITE" id="PS50853">
    <property type="entry name" value="FN3"/>
    <property type="match status" value="1"/>
</dbReference>
<feature type="signal peptide" evidence="4">
    <location>
        <begin position="1"/>
        <end position="22"/>
    </location>
</feature>
<dbReference type="Proteomes" id="UP000318833">
    <property type="component" value="Unassembled WGS sequence"/>
</dbReference>
<accession>A0A554VGZ0</accession>
<dbReference type="InterPro" id="IPR003961">
    <property type="entry name" value="FN3_dom"/>
</dbReference>
<gene>
    <name evidence="6" type="ORF">FOF46_18535</name>
</gene>
<name>A0A554VGZ0_9FLAO</name>